<evidence type="ECO:0000256" key="1">
    <source>
        <dbReference type="SAM" id="MobiDB-lite"/>
    </source>
</evidence>
<feature type="domain" description="F-box" evidence="2">
    <location>
        <begin position="2"/>
        <end position="49"/>
    </location>
</feature>
<accession>A0A9P9I6E6</accession>
<evidence type="ECO:0000313" key="4">
    <source>
        <dbReference type="Proteomes" id="UP000700596"/>
    </source>
</evidence>
<comment type="caution">
    <text evidence="3">The sequence shown here is derived from an EMBL/GenBank/DDBJ whole genome shotgun (WGS) entry which is preliminary data.</text>
</comment>
<dbReference type="InterPro" id="IPR036047">
    <property type="entry name" value="F-box-like_dom_sf"/>
</dbReference>
<organism evidence="3 4">
    <name type="scientific">Dendryphion nanum</name>
    <dbReference type="NCBI Taxonomy" id="256645"/>
    <lineage>
        <taxon>Eukaryota</taxon>
        <taxon>Fungi</taxon>
        <taxon>Dikarya</taxon>
        <taxon>Ascomycota</taxon>
        <taxon>Pezizomycotina</taxon>
        <taxon>Dothideomycetes</taxon>
        <taxon>Pleosporomycetidae</taxon>
        <taxon>Pleosporales</taxon>
        <taxon>Torulaceae</taxon>
        <taxon>Dendryphion</taxon>
    </lineage>
</organism>
<dbReference type="Proteomes" id="UP000700596">
    <property type="component" value="Unassembled WGS sequence"/>
</dbReference>
<dbReference type="Pfam" id="PF00646">
    <property type="entry name" value="F-box"/>
    <property type="match status" value="1"/>
</dbReference>
<dbReference type="Gene3D" id="1.20.1280.50">
    <property type="match status" value="1"/>
</dbReference>
<evidence type="ECO:0000313" key="3">
    <source>
        <dbReference type="EMBL" id="KAH7108767.1"/>
    </source>
</evidence>
<dbReference type="OrthoDB" id="5359231at2759"/>
<keyword evidence="4" id="KW-1185">Reference proteome</keyword>
<dbReference type="AlphaFoldDB" id="A0A9P9I6E6"/>
<protein>
    <recommendedName>
        <fullName evidence="2">F-box domain-containing protein</fullName>
    </recommendedName>
</protein>
<dbReference type="InterPro" id="IPR001810">
    <property type="entry name" value="F-box_dom"/>
</dbReference>
<dbReference type="EMBL" id="JAGMWT010000036">
    <property type="protein sequence ID" value="KAH7108767.1"/>
    <property type="molecule type" value="Genomic_DNA"/>
</dbReference>
<reference evidence="3" key="1">
    <citation type="journal article" date="2021" name="Nat. Commun.">
        <title>Genetic determinants of endophytism in the Arabidopsis root mycobiome.</title>
        <authorList>
            <person name="Mesny F."/>
            <person name="Miyauchi S."/>
            <person name="Thiergart T."/>
            <person name="Pickel B."/>
            <person name="Atanasova L."/>
            <person name="Karlsson M."/>
            <person name="Huettel B."/>
            <person name="Barry K.W."/>
            <person name="Haridas S."/>
            <person name="Chen C."/>
            <person name="Bauer D."/>
            <person name="Andreopoulos W."/>
            <person name="Pangilinan J."/>
            <person name="LaButti K."/>
            <person name="Riley R."/>
            <person name="Lipzen A."/>
            <person name="Clum A."/>
            <person name="Drula E."/>
            <person name="Henrissat B."/>
            <person name="Kohler A."/>
            <person name="Grigoriev I.V."/>
            <person name="Martin F.M."/>
            <person name="Hacquard S."/>
        </authorList>
    </citation>
    <scope>NUCLEOTIDE SEQUENCE</scope>
    <source>
        <strain evidence="3">MPI-CAGE-CH-0243</strain>
    </source>
</reference>
<dbReference type="PROSITE" id="PS50181">
    <property type="entry name" value="FBOX"/>
    <property type="match status" value="1"/>
</dbReference>
<sequence>MPTSLDRLPFDVLFNISEYLEFDEIIQLCQTCRQLNLLLAESSLCWKMIRDHAPHSKEARLARNGHLTFAQAAKNLYSRRHAFSRAMPFSARSLGRAHAFIYHQGVLCVLNGSMIQVSDIHNSKELVRIDVHSTICTFGKVSSPVSQFHLLYYADNLLAIHQEGKRRMAGHIWLVSTEPAVPKQERLKRKIALRSRHKLFARHTSSFLYFGTYTGINDRSGGHQWEIHGVSLDPSLPVDTPYTKPLQLEGFLGCDIGSTVAFEIHNGYFYAVSNQIAMDIEEIDWTSFYHVIRFPIESPVTEAVEMRDDVYRRHHSEGPINNSWTDLSIQVDEKTNRPIIVEARKEWQNGSSRQSRAFYMSEIRFDYEGSGLSTREPEGLGSRNKGKSKPKSSAQSWYSDCRPNDMPDILRKTWQVHPEFGPHCTNARAFFLSRTKFRGYNYSAKSFVDLVEDDGCCPMSHTPCIRLRVGTRQPAPCKQISRLIDLPSIQDPEEDLEQDRGEVKSDVQHRQPEIAMWPPSMTCPCAVRLHSIISPVSERKSIRNITSIIDDYSLVYMIKNRTGRGYGADDASAMGDLVLVSFSRDIKVPDMSIYGLETEVEETDRDVGGGRKESDVLKEWKWQPGQFSQCQQRTCV</sequence>
<feature type="region of interest" description="Disordered" evidence="1">
    <location>
        <begin position="373"/>
        <end position="400"/>
    </location>
</feature>
<dbReference type="SMART" id="SM00256">
    <property type="entry name" value="FBOX"/>
    <property type="match status" value="1"/>
</dbReference>
<name>A0A9P9I6E6_9PLEO</name>
<proteinExistence type="predicted"/>
<gene>
    <name evidence="3" type="ORF">B0J11DRAFT_586809</name>
</gene>
<evidence type="ECO:0000259" key="2">
    <source>
        <dbReference type="PROSITE" id="PS50181"/>
    </source>
</evidence>
<dbReference type="SUPFAM" id="SSF81383">
    <property type="entry name" value="F-box domain"/>
    <property type="match status" value="1"/>
</dbReference>